<comment type="similarity">
    <text evidence="2">Belongs to the PpiC/parvulin rotamase family.</text>
</comment>
<dbReference type="Proteomes" id="UP000258102">
    <property type="component" value="Chromosome 2"/>
</dbReference>
<dbReference type="PANTHER" id="PTHR47245:SF2">
    <property type="entry name" value="PEPTIDYL-PROLYL CIS-TRANS ISOMERASE HP_0175-RELATED"/>
    <property type="match status" value="1"/>
</dbReference>
<sequence length="297" mass="34517">MVSLLRQPLAQFLLVGFTLFIAYRQYVVPTQIQERTIEISDQRLKNYWQFRTKRFDAEAVEVEFGILSSTQKLHLIQDYVREEVLFREANNLELAKNDFVIRQRLIQKMEFLSRDFAEAELSEAQVNSYYQSHQQNYRKPASLTFSHIFFSNTADIAQQGRLVELRAQLNGEQVTPERAGDLGEAFLYNRHYMKRNVDVVKSHFGSLFTQNLQQLPVTSGKWLGPIASEHGWHLVFLLDREAARLPKFDEIKDNVIADAHNFYRRKVSDELIAGLIDGYHVVNLSSVMVNEVKGETQ</sequence>
<evidence type="ECO:0000313" key="7">
    <source>
        <dbReference type="Proteomes" id="UP000258102"/>
    </source>
</evidence>
<comment type="catalytic activity">
    <reaction evidence="1">
        <text>[protein]-peptidylproline (omega=180) = [protein]-peptidylproline (omega=0)</text>
        <dbReference type="Rhea" id="RHEA:16237"/>
        <dbReference type="Rhea" id="RHEA-COMP:10747"/>
        <dbReference type="Rhea" id="RHEA-COMP:10748"/>
        <dbReference type="ChEBI" id="CHEBI:83833"/>
        <dbReference type="ChEBI" id="CHEBI:83834"/>
        <dbReference type="EC" id="5.2.1.8"/>
    </reaction>
</comment>
<keyword evidence="4" id="KW-0697">Rotamase</keyword>
<name>A0AAD0RLT8_PSEO7</name>
<organism evidence="6 7">
    <name type="scientific">Pseudoalteromonas piscicida</name>
    <dbReference type="NCBI Taxonomy" id="43662"/>
    <lineage>
        <taxon>Bacteria</taxon>
        <taxon>Pseudomonadati</taxon>
        <taxon>Pseudomonadota</taxon>
        <taxon>Gammaproteobacteria</taxon>
        <taxon>Alteromonadales</taxon>
        <taxon>Pseudoalteromonadaceae</taxon>
        <taxon>Pseudoalteromonas</taxon>
    </lineage>
</organism>
<dbReference type="GO" id="GO:0003755">
    <property type="term" value="F:peptidyl-prolyl cis-trans isomerase activity"/>
    <property type="evidence" value="ECO:0007669"/>
    <property type="project" value="UniProtKB-KW"/>
</dbReference>
<evidence type="ECO:0000256" key="3">
    <source>
        <dbReference type="ARBA" id="ARBA00013194"/>
    </source>
</evidence>
<evidence type="ECO:0000256" key="1">
    <source>
        <dbReference type="ARBA" id="ARBA00000971"/>
    </source>
</evidence>
<dbReference type="PANTHER" id="PTHR47245">
    <property type="entry name" value="PEPTIDYLPROLYL ISOMERASE"/>
    <property type="match status" value="1"/>
</dbReference>
<keyword evidence="6" id="KW-0413">Isomerase</keyword>
<reference evidence="6 7" key="1">
    <citation type="submission" date="2018-08" db="EMBL/GenBank/DDBJ databases">
        <title>Whole Genome Sequences of Two Pseudoalteromonas piscicida Strains, DE1-A and DE2-A, which Exhibit Strong Antibacterial Activity against Vibrio vulnificus.</title>
        <authorList>
            <person name="Richards G.P."/>
            <person name="Needleman D.S."/>
            <person name="Watson M.A."/>
            <person name="Polson S.W."/>
        </authorList>
    </citation>
    <scope>NUCLEOTIDE SEQUENCE [LARGE SCALE GENOMIC DNA]</scope>
    <source>
        <strain evidence="6 7">DE2-A</strain>
    </source>
</reference>
<gene>
    <name evidence="6" type="ORF">D0511_19430</name>
</gene>
<accession>A0AAD0RLT8</accession>
<dbReference type="EMBL" id="CP031762">
    <property type="protein sequence ID" value="AXR04120.1"/>
    <property type="molecule type" value="Genomic_DNA"/>
</dbReference>
<evidence type="ECO:0000256" key="4">
    <source>
        <dbReference type="ARBA" id="ARBA00023110"/>
    </source>
</evidence>
<dbReference type="KEGG" id="ppis:B1L02_21860"/>
<dbReference type="InterPro" id="IPR050245">
    <property type="entry name" value="PrsA_foldase"/>
</dbReference>
<dbReference type="AlphaFoldDB" id="A0AAD0RLT8"/>
<evidence type="ECO:0000313" key="6">
    <source>
        <dbReference type="EMBL" id="AXR04120.1"/>
    </source>
</evidence>
<dbReference type="Pfam" id="PF13145">
    <property type="entry name" value="Rotamase_2"/>
    <property type="match status" value="1"/>
</dbReference>
<dbReference type="EC" id="5.2.1.8" evidence="3"/>
<evidence type="ECO:0000256" key="2">
    <source>
        <dbReference type="ARBA" id="ARBA00007656"/>
    </source>
</evidence>
<dbReference type="SUPFAM" id="SSF109998">
    <property type="entry name" value="Triger factor/SurA peptide-binding domain-like"/>
    <property type="match status" value="1"/>
</dbReference>
<dbReference type="InterPro" id="IPR027304">
    <property type="entry name" value="Trigger_fact/SurA_dom_sf"/>
</dbReference>
<dbReference type="InterPro" id="IPR000297">
    <property type="entry name" value="PPIase_PpiC"/>
</dbReference>
<proteinExistence type="inferred from homology"/>
<feature type="domain" description="PpiC" evidence="5">
    <location>
        <begin position="122"/>
        <end position="253"/>
    </location>
</feature>
<dbReference type="RefSeq" id="WP_088532849.1">
    <property type="nucleotide sequence ID" value="NZ_CP021647.1"/>
</dbReference>
<protein>
    <recommendedName>
        <fullName evidence="3">peptidylprolyl isomerase</fullName>
        <ecNumber evidence="3">5.2.1.8</ecNumber>
    </recommendedName>
</protein>
<evidence type="ECO:0000259" key="5">
    <source>
        <dbReference type="Pfam" id="PF13145"/>
    </source>
</evidence>